<keyword evidence="3" id="KW-1185">Reference proteome</keyword>
<dbReference type="SUPFAM" id="SSF47413">
    <property type="entry name" value="lambda repressor-like DNA-binding domains"/>
    <property type="match status" value="1"/>
</dbReference>
<evidence type="ECO:0000313" key="2">
    <source>
        <dbReference type="EMBL" id="MBB4679527.1"/>
    </source>
</evidence>
<name>A0A7W7CE57_9PSEU</name>
<comment type="caution">
    <text evidence="2">The sequence shown here is derived from an EMBL/GenBank/DDBJ whole genome shotgun (WGS) entry which is preliminary data.</text>
</comment>
<dbReference type="Proteomes" id="UP000533598">
    <property type="component" value="Unassembled WGS sequence"/>
</dbReference>
<sequence>MGFEGQARRCRCGTQLARDNQGARCHQCQKAARDLHVRPPAVPSEFWRNPDLRNALDARHMGQVIRAFRLHPFHGDPLSQTVVARWSHRTQAQLSRIENGQPLNDLSQLIQWAHILGIPVDLLWFKVPDASAEPSGVLPAARPELVDDDQPPAELADQPAAVLVPIMVGDRAVLVPLDLDTAAAPGTGAALDDLIAGQVLGALSAPTAGWNTMYSLNRRSLLKNGVAALMPALTPDEQSHVGAALADAPRYFDGSVAEYFGRQLEACTQDDGKLGPSKTLPRVLTIISAIDQHARDVKPSARRELLAVGARGAEFAGWLYRDVQDPVRAGFWRDRATEWAQESGDWPMQGYVLLKKAQAAYDDRDALRMLTLAEAAGAGPWKLPIKVRAEVAQQVARGHAMLGNDNNLVERKLAEAQQLLTDAGTSSEEHDLGTHYNDTLLTMQTAICFTEAGRPGKAATLYRDWLSANNFSQRDYGYFLSLMASTLALAGEPDEAARTGVLSATLAARTNSARTTQELRKVIVTLRPWESRAAVRELRETMLTVSPPTR</sequence>
<dbReference type="AlphaFoldDB" id="A0A7W7CE57"/>
<dbReference type="GO" id="GO:0003677">
    <property type="term" value="F:DNA binding"/>
    <property type="evidence" value="ECO:0007669"/>
    <property type="project" value="InterPro"/>
</dbReference>
<evidence type="ECO:0000313" key="3">
    <source>
        <dbReference type="Proteomes" id="UP000533598"/>
    </source>
</evidence>
<dbReference type="PROSITE" id="PS50943">
    <property type="entry name" value="HTH_CROC1"/>
    <property type="match status" value="1"/>
</dbReference>
<reference evidence="2 3" key="1">
    <citation type="submission" date="2020-08" db="EMBL/GenBank/DDBJ databases">
        <title>Sequencing the genomes of 1000 actinobacteria strains.</title>
        <authorList>
            <person name="Klenk H.-P."/>
        </authorList>
    </citation>
    <scope>NUCLEOTIDE SEQUENCE [LARGE SCALE GENOMIC DNA]</scope>
    <source>
        <strain evidence="2 3">DSM 44230</strain>
    </source>
</reference>
<dbReference type="Gene3D" id="1.10.260.40">
    <property type="entry name" value="lambda repressor-like DNA-binding domains"/>
    <property type="match status" value="1"/>
</dbReference>
<organism evidence="2 3">
    <name type="scientific">Crossiella cryophila</name>
    <dbReference type="NCBI Taxonomy" id="43355"/>
    <lineage>
        <taxon>Bacteria</taxon>
        <taxon>Bacillati</taxon>
        <taxon>Actinomycetota</taxon>
        <taxon>Actinomycetes</taxon>
        <taxon>Pseudonocardiales</taxon>
        <taxon>Pseudonocardiaceae</taxon>
        <taxon>Crossiella</taxon>
    </lineage>
</organism>
<dbReference type="EMBL" id="JACHMH010000001">
    <property type="protein sequence ID" value="MBB4679527.1"/>
    <property type="molecule type" value="Genomic_DNA"/>
</dbReference>
<accession>A0A7W7CE57</accession>
<dbReference type="CDD" id="cd00093">
    <property type="entry name" value="HTH_XRE"/>
    <property type="match status" value="1"/>
</dbReference>
<gene>
    <name evidence="2" type="ORF">HNR67_005645</name>
</gene>
<dbReference type="InterPro" id="IPR010982">
    <property type="entry name" value="Lambda_DNA-bd_dom_sf"/>
</dbReference>
<proteinExistence type="predicted"/>
<protein>
    <submittedName>
        <fullName evidence="2">Transcriptional regulator with XRE-family HTH domain</fullName>
    </submittedName>
</protein>
<feature type="domain" description="HTH cro/C1-type" evidence="1">
    <location>
        <begin position="90"/>
        <end position="123"/>
    </location>
</feature>
<dbReference type="InterPro" id="IPR001387">
    <property type="entry name" value="Cro/C1-type_HTH"/>
</dbReference>
<evidence type="ECO:0000259" key="1">
    <source>
        <dbReference type="PROSITE" id="PS50943"/>
    </source>
</evidence>
<dbReference type="RefSeq" id="WP_221490085.1">
    <property type="nucleotide sequence ID" value="NZ_BAAAUI010000001.1"/>
</dbReference>